<dbReference type="HOGENOM" id="CLU_1597021_0_0_1"/>
<keyword evidence="3" id="KW-1185">Reference proteome</keyword>
<dbReference type="Gramene" id="OB03G10080.1">
    <property type="protein sequence ID" value="OB03G10080.1"/>
    <property type="gene ID" value="OB03G10080"/>
</dbReference>
<evidence type="ECO:0000313" key="2">
    <source>
        <dbReference type="EnsemblPlants" id="OB03G10080.1"/>
    </source>
</evidence>
<dbReference type="AlphaFoldDB" id="J3LIY2"/>
<reference evidence="2" key="1">
    <citation type="journal article" date="2013" name="Nat. Commun.">
        <title>Whole-genome sequencing of Oryza brachyantha reveals mechanisms underlying Oryza genome evolution.</title>
        <authorList>
            <person name="Chen J."/>
            <person name="Huang Q."/>
            <person name="Gao D."/>
            <person name="Wang J."/>
            <person name="Lang Y."/>
            <person name="Liu T."/>
            <person name="Li B."/>
            <person name="Bai Z."/>
            <person name="Luis Goicoechea J."/>
            <person name="Liang C."/>
            <person name="Chen C."/>
            <person name="Zhang W."/>
            <person name="Sun S."/>
            <person name="Liao Y."/>
            <person name="Zhang X."/>
            <person name="Yang L."/>
            <person name="Song C."/>
            <person name="Wang M."/>
            <person name="Shi J."/>
            <person name="Liu G."/>
            <person name="Liu J."/>
            <person name="Zhou H."/>
            <person name="Zhou W."/>
            <person name="Yu Q."/>
            <person name="An N."/>
            <person name="Chen Y."/>
            <person name="Cai Q."/>
            <person name="Wang B."/>
            <person name="Liu B."/>
            <person name="Min J."/>
            <person name="Huang Y."/>
            <person name="Wu H."/>
            <person name="Li Z."/>
            <person name="Zhang Y."/>
            <person name="Yin Y."/>
            <person name="Song W."/>
            <person name="Jiang J."/>
            <person name="Jackson S.A."/>
            <person name="Wing R.A."/>
            <person name="Wang J."/>
            <person name="Chen M."/>
        </authorList>
    </citation>
    <scope>NUCLEOTIDE SEQUENCE [LARGE SCALE GENOMIC DNA]</scope>
    <source>
        <strain evidence="2">cv. IRGC 101232</strain>
    </source>
</reference>
<sequence>MRAATMKSLTVRPAAEGVCSSTLTWLGASKSTVAGAPSTAALILATSSWPQASSLTFQMHSRRMPWSASSRRRQPTTLWRRRRASAASTGAGLGSRGRRASERTERVGMRIWWRVSTLPSTFSPNLLSISSGKGSRAPKSPSRSAMATTKLFCERCCLRQAPTPTPS</sequence>
<evidence type="ECO:0000313" key="3">
    <source>
        <dbReference type="Proteomes" id="UP000006038"/>
    </source>
</evidence>
<reference evidence="2" key="2">
    <citation type="submission" date="2013-04" db="UniProtKB">
        <authorList>
            <consortium name="EnsemblPlants"/>
        </authorList>
    </citation>
    <scope>IDENTIFICATION</scope>
</reference>
<organism evidence="2">
    <name type="scientific">Oryza brachyantha</name>
    <name type="common">malo sina</name>
    <dbReference type="NCBI Taxonomy" id="4533"/>
    <lineage>
        <taxon>Eukaryota</taxon>
        <taxon>Viridiplantae</taxon>
        <taxon>Streptophyta</taxon>
        <taxon>Embryophyta</taxon>
        <taxon>Tracheophyta</taxon>
        <taxon>Spermatophyta</taxon>
        <taxon>Magnoliopsida</taxon>
        <taxon>Liliopsida</taxon>
        <taxon>Poales</taxon>
        <taxon>Poaceae</taxon>
        <taxon>BOP clade</taxon>
        <taxon>Oryzoideae</taxon>
        <taxon>Oryzeae</taxon>
        <taxon>Oryzinae</taxon>
        <taxon>Oryza</taxon>
    </lineage>
</organism>
<dbReference type="EnsemblPlants" id="OB03G10080.1">
    <property type="protein sequence ID" value="OB03G10080.1"/>
    <property type="gene ID" value="OB03G10080"/>
</dbReference>
<name>J3LIY2_ORYBR</name>
<feature type="compositionally biased region" description="Basic residues" evidence="1">
    <location>
        <begin position="70"/>
        <end position="84"/>
    </location>
</feature>
<proteinExistence type="predicted"/>
<accession>J3LIY2</accession>
<dbReference type="Proteomes" id="UP000006038">
    <property type="component" value="Chromosome 3"/>
</dbReference>
<feature type="region of interest" description="Disordered" evidence="1">
    <location>
        <begin position="66"/>
        <end position="101"/>
    </location>
</feature>
<protein>
    <submittedName>
        <fullName evidence="2">Uncharacterized protein</fullName>
    </submittedName>
</protein>
<evidence type="ECO:0000256" key="1">
    <source>
        <dbReference type="SAM" id="MobiDB-lite"/>
    </source>
</evidence>